<keyword evidence="3" id="KW-1185">Reference proteome</keyword>
<keyword evidence="1" id="KW-1133">Transmembrane helix</keyword>
<accession>A0A239PCN7</accession>
<feature type="transmembrane region" description="Helical" evidence="1">
    <location>
        <begin position="21"/>
        <end position="38"/>
    </location>
</feature>
<feature type="transmembrane region" description="Helical" evidence="1">
    <location>
        <begin position="58"/>
        <end position="75"/>
    </location>
</feature>
<evidence type="ECO:0000313" key="2">
    <source>
        <dbReference type="EMBL" id="SNT64732.1"/>
    </source>
</evidence>
<dbReference type="EMBL" id="FZOD01000133">
    <property type="protein sequence ID" value="SNT64732.1"/>
    <property type="molecule type" value="Genomic_DNA"/>
</dbReference>
<protein>
    <submittedName>
        <fullName evidence="2">Uncharacterized protein</fullName>
    </submittedName>
</protein>
<sequence>METVTENGVPRARRIGASIRIGAVLAAASLANYLAWLGWDQERDVEPDGSLSGPYQPWQVVGLVIVLGVLGALAGRRGHPKIGTLSIAGVTWLAWSIDAATSDDSGLWAVGAVMLLPAVFLGVGLVAFLTVPRETVNQDVGRAE</sequence>
<keyword evidence="1" id="KW-0472">Membrane</keyword>
<organism evidence="2 3">
    <name type="scientific">Streptosporangium subroseum</name>
    <dbReference type="NCBI Taxonomy" id="106412"/>
    <lineage>
        <taxon>Bacteria</taxon>
        <taxon>Bacillati</taxon>
        <taxon>Actinomycetota</taxon>
        <taxon>Actinomycetes</taxon>
        <taxon>Streptosporangiales</taxon>
        <taxon>Streptosporangiaceae</taxon>
        <taxon>Streptosporangium</taxon>
    </lineage>
</organism>
<gene>
    <name evidence="2" type="ORF">SAMN05216276_11335</name>
</gene>
<proteinExistence type="predicted"/>
<dbReference type="AlphaFoldDB" id="A0A239PCN7"/>
<keyword evidence="1" id="KW-0812">Transmembrane</keyword>
<evidence type="ECO:0000313" key="3">
    <source>
        <dbReference type="Proteomes" id="UP000198282"/>
    </source>
</evidence>
<evidence type="ECO:0000256" key="1">
    <source>
        <dbReference type="SAM" id="Phobius"/>
    </source>
</evidence>
<dbReference type="Proteomes" id="UP000198282">
    <property type="component" value="Unassembled WGS sequence"/>
</dbReference>
<feature type="transmembrane region" description="Helical" evidence="1">
    <location>
        <begin position="82"/>
        <end position="101"/>
    </location>
</feature>
<feature type="transmembrane region" description="Helical" evidence="1">
    <location>
        <begin position="107"/>
        <end position="129"/>
    </location>
</feature>
<reference evidence="2 3" key="1">
    <citation type="submission" date="2017-06" db="EMBL/GenBank/DDBJ databases">
        <authorList>
            <person name="Kim H.J."/>
            <person name="Triplett B.A."/>
        </authorList>
    </citation>
    <scope>NUCLEOTIDE SEQUENCE [LARGE SCALE GENOMIC DNA]</scope>
    <source>
        <strain evidence="2 3">CGMCC 4.2132</strain>
    </source>
</reference>
<name>A0A239PCN7_9ACTN</name>